<evidence type="ECO:0000313" key="3">
    <source>
        <dbReference type="EMBL" id="GBF97375.1"/>
    </source>
</evidence>
<keyword evidence="2" id="KW-1133">Transmembrane helix</keyword>
<feature type="compositionally biased region" description="Low complexity" evidence="1">
    <location>
        <begin position="19"/>
        <end position="44"/>
    </location>
</feature>
<organism evidence="3 4">
    <name type="scientific">Raphidocelis subcapitata</name>
    <dbReference type="NCBI Taxonomy" id="307507"/>
    <lineage>
        <taxon>Eukaryota</taxon>
        <taxon>Viridiplantae</taxon>
        <taxon>Chlorophyta</taxon>
        <taxon>core chlorophytes</taxon>
        <taxon>Chlorophyceae</taxon>
        <taxon>CS clade</taxon>
        <taxon>Sphaeropleales</taxon>
        <taxon>Selenastraceae</taxon>
        <taxon>Raphidocelis</taxon>
    </lineage>
</organism>
<comment type="caution">
    <text evidence="3">The sequence shown here is derived from an EMBL/GenBank/DDBJ whole genome shotgun (WGS) entry which is preliminary data.</text>
</comment>
<reference evidence="3 4" key="1">
    <citation type="journal article" date="2018" name="Sci. Rep.">
        <title>Raphidocelis subcapitata (=Pseudokirchneriella subcapitata) provides an insight into genome evolution and environmental adaptations in the Sphaeropleales.</title>
        <authorList>
            <person name="Suzuki S."/>
            <person name="Yamaguchi H."/>
            <person name="Nakajima N."/>
            <person name="Kawachi M."/>
        </authorList>
    </citation>
    <scope>NUCLEOTIDE SEQUENCE [LARGE SCALE GENOMIC DNA]</scope>
    <source>
        <strain evidence="3 4">NIES-35</strain>
    </source>
</reference>
<feature type="transmembrane region" description="Helical" evidence="2">
    <location>
        <begin position="250"/>
        <end position="269"/>
    </location>
</feature>
<dbReference type="Proteomes" id="UP000247498">
    <property type="component" value="Unassembled WGS sequence"/>
</dbReference>
<evidence type="ECO:0000313" key="4">
    <source>
        <dbReference type="Proteomes" id="UP000247498"/>
    </source>
</evidence>
<gene>
    <name evidence="3" type="ORF">Rsub_11022</name>
</gene>
<dbReference type="OrthoDB" id="545278at2759"/>
<evidence type="ECO:0000256" key="1">
    <source>
        <dbReference type="SAM" id="MobiDB-lite"/>
    </source>
</evidence>
<accession>A0A2V0PK08</accession>
<sequence>MMRPRCLQRPHGASGGGVASAARRPAAAPRLAAPHRPQRPLAARCSAQGGRSPRSTMSEAGEKGRQQQQQAHTPRAAAGGHAEPEQGQQQPQQQPQEQRKAGQGQGQAWWRERRRQAQRAAGMTKLEELMRDTPGLNRLVDGTLILGDVVMVVATEVASERVPLDTMPYLAGVAACSWVLAGAVLGDYKGEPDPDANPLSNSLGWPVVVAIANACITWAAAMVPSMLGFSVLVANYLVPTEVVVDPARNGILSPQLEVSVALLVTMLCWRGMATRLRMRD</sequence>
<proteinExistence type="predicted"/>
<dbReference type="InParanoid" id="A0A2V0PK08"/>
<keyword evidence="2" id="KW-0472">Membrane</keyword>
<protein>
    <submittedName>
        <fullName evidence="3">Uncharacterized protein</fullName>
    </submittedName>
</protein>
<name>A0A2V0PK08_9CHLO</name>
<evidence type="ECO:0000256" key="2">
    <source>
        <dbReference type="SAM" id="Phobius"/>
    </source>
</evidence>
<dbReference type="EMBL" id="BDRX01000097">
    <property type="protein sequence ID" value="GBF97375.1"/>
    <property type="molecule type" value="Genomic_DNA"/>
</dbReference>
<feature type="transmembrane region" description="Helical" evidence="2">
    <location>
        <begin position="207"/>
        <end position="238"/>
    </location>
</feature>
<keyword evidence="4" id="KW-1185">Reference proteome</keyword>
<feature type="compositionally biased region" description="Low complexity" evidence="1">
    <location>
        <begin position="76"/>
        <end position="96"/>
    </location>
</feature>
<keyword evidence="2" id="KW-0812">Transmembrane</keyword>
<feature type="region of interest" description="Disordered" evidence="1">
    <location>
        <begin position="1"/>
        <end position="120"/>
    </location>
</feature>
<dbReference type="AlphaFoldDB" id="A0A2V0PK08"/>